<evidence type="ECO:0000256" key="1">
    <source>
        <dbReference type="ARBA" id="ARBA00000971"/>
    </source>
</evidence>
<sequence length="133" mass="13731">MLPTASGSFGDKPVITFPDTPAPADLGVEPLVLGEGDVVEAGDEIEVNYLGQVWGGRVFDNSYDRGAPVRFPIGVGAVIQGWDEALVGASVGSRVLISIPPDLGYGPAGMPRAGIGGTDTLVFVVDVLGTHRR</sequence>
<protein>
    <recommendedName>
        <fullName evidence="5">Peptidyl-prolyl cis-trans isomerase</fullName>
        <ecNumber evidence="5">5.2.1.8</ecNumber>
    </recommendedName>
</protein>
<dbReference type="SUPFAM" id="SSF54534">
    <property type="entry name" value="FKBP-like"/>
    <property type="match status" value="1"/>
</dbReference>
<dbReference type="PANTHER" id="PTHR45779">
    <property type="entry name" value="PEPTIDYLPROLYL ISOMERASE"/>
    <property type="match status" value="1"/>
</dbReference>
<proteinExistence type="inferred from homology"/>
<dbReference type="InterPro" id="IPR001179">
    <property type="entry name" value="PPIase_FKBP_dom"/>
</dbReference>
<dbReference type="AlphaFoldDB" id="A0A511YWU6"/>
<dbReference type="InterPro" id="IPR044609">
    <property type="entry name" value="FKBP2/11"/>
</dbReference>
<dbReference type="Pfam" id="PF00254">
    <property type="entry name" value="FKBP_C"/>
    <property type="match status" value="1"/>
</dbReference>
<dbReference type="Proteomes" id="UP000321484">
    <property type="component" value="Unassembled WGS sequence"/>
</dbReference>
<keyword evidence="3 4" id="KW-0413">Isomerase</keyword>
<keyword evidence="2 4" id="KW-0697">Rotamase</keyword>
<comment type="similarity">
    <text evidence="5">Belongs to the FKBP-type PPIase family.</text>
</comment>
<evidence type="ECO:0000259" key="6">
    <source>
        <dbReference type="PROSITE" id="PS50059"/>
    </source>
</evidence>
<accession>A0A511YWU6</accession>
<dbReference type="PROSITE" id="PS50059">
    <property type="entry name" value="FKBP_PPIASE"/>
    <property type="match status" value="1"/>
</dbReference>
<dbReference type="EMBL" id="BJYK01000002">
    <property type="protein sequence ID" value="GEN79680.1"/>
    <property type="molecule type" value="Genomic_DNA"/>
</dbReference>
<comment type="catalytic activity">
    <reaction evidence="1 4 5">
        <text>[protein]-peptidylproline (omega=180) = [protein]-peptidylproline (omega=0)</text>
        <dbReference type="Rhea" id="RHEA:16237"/>
        <dbReference type="Rhea" id="RHEA-COMP:10747"/>
        <dbReference type="Rhea" id="RHEA-COMP:10748"/>
        <dbReference type="ChEBI" id="CHEBI:83833"/>
        <dbReference type="ChEBI" id="CHEBI:83834"/>
        <dbReference type="EC" id="5.2.1.8"/>
    </reaction>
</comment>
<evidence type="ECO:0000256" key="4">
    <source>
        <dbReference type="PROSITE-ProRule" id="PRU00277"/>
    </source>
</evidence>
<evidence type="ECO:0000256" key="5">
    <source>
        <dbReference type="RuleBase" id="RU003915"/>
    </source>
</evidence>
<dbReference type="EC" id="5.2.1.8" evidence="5"/>
<evidence type="ECO:0000313" key="8">
    <source>
        <dbReference type="Proteomes" id="UP000321484"/>
    </source>
</evidence>
<dbReference type="Gene3D" id="3.10.50.40">
    <property type="match status" value="1"/>
</dbReference>
<comment type="caution">
    <text evidence="7">The sequence shown here is derived from an EMBL/GenBank/DDBJ whole genome shotgun (WGS) entry which is preliminary data.</text>
</comment>
<keyword evidence="8" id="KW-1185">Reference proteome</keyword>
<evidence type="ECO:0000256" key="3">
    <source>
        <dbReference type="ARBA" id="ARBA00023235"/>
    </source>
</evidence>
<name>A0A511YWU6_9CELL</name>
<reference evidence="7 8" key="1">
    <citation type="submission" date="2019-07" db="EMBL/GenBank/DDBJ databases">
        <title>Whole genome shotgun sequence of Actinotalea fermentans NBRC 105374.</title>
        <authorList>
            <person name="Hosoyama A."/>
            <person name="Uohara A."/>
            <person name="Ohji S."/>
            <person name="Ichikawa N."/>
        </authorList>
    </citation>
    <scope>NUCLEOTIDE SEQUENCE [LARGE SCALE GENOMIC DNA]</scope>
    <source>
        <strain evidence="7 8">NBRC 105374</strain>
    </source>
</reference>
<dbReference type="PANTHER" id="PTHR45779:SF7">
    <property type="entry name" value="PEPTIDYLPROLYL ISOMERASE"/>
    <property type="match status" value="1"/>
</dbReference>
<evidence type="ECO:0000313" key="7">
    <source>
        <dbReference type="EMBL" id="GEN79680.1"/>
    </source>
</evidence>
<gene>
    <name evidence="7" type="ORF">AFE02nite_14140</name>
</gene>
<dbReference type="RefSeq" id="WP_034246070.1">
    <property type="nucleotide sequence ID" value="NZ_BJYK01000002.1"/>
</dbReference>
<feature type="domain" description="PPIase FKBP-type" evidence="6">
    <location>
        <begin position="42"/>
        <end position="131"/>
    </location>
</feature>
<organism evidence="7 8">
    <name type="scientific">Actinotalea fermentans</name>
    <dbReference type="NCBI Taxonomy" id="43671"/>
    <lineage>
        <taxon>Bacteria</taxon>
        <taxon>Bacillati</taxon>
        <taxon>Actinomycetota</taxon>
        <taxon>Actinomycetes</taxon>
        <taxon>Micrococcales</taxon>
        <taxon>Cellulomonadaceae</taxon>
        <taxon>Actinotalea</taxon>
    </lineage>
</organism>
<dbReference type="GO" id="GO:0003755">
    <property type="term" value="F:peptidyl-prolyl cis-trans isomerase activity"/>
    <property type="evidence" value="ECO:0007669"/>
    <property type="project" value="UniProtKB-UniRule"/>
</dbReference>
<dbReference type="OrthoDB" id="25996at2"/>
<dbReference type="InterPro" id="IPR046357">
    <property type="entry name" value="PPIase_dom_sf"/>
</dbReference>
<evidence type="ECO:0000256" key="2">
    <source>
        <dbReference type="ARBA" id="ARBA00023110"/>
    </source>
</evidence>